<feature type="region of interest" description="Disordered" evidence="1">
    <location>
        <begin position="114"/>
        <end position="142"/>
    </location>
</feature>
<proteinExistence type="predicted"/>
<accession>A0ABM1YPM7</accession>
<dbReference type="EnsemblMetazoa" id="AALFPA23_011020.R15557">
    <property type="protein sequence ID" value="AALFPA23_011020.P15557"/>
    <property type="gene ID" value="AALFPA23_011020"/>
</dbReference>
<name>A0ABM1YPM7_AEDAL</name>
<protein>
    <recommendedName>
        <fullName evidence="4">Secreted protein</fullName>
    </recommendedName>
</protein>
<keyword evidence="3" id="KW-1185">Reference proteome</keyword>
<evidence type="ECO:0000256" key="1">
    <source>
        <dbReference type="SAM" id="MobiDB-lite"/>
    </source>
</evidence>
<dbReference type="GeneID" id="134291652"/>
<sequence>MCNGVRGVYMEVNKNIPPTIIVANRKGRIFYDGLRDTCFLYEEIGHRKDSCPQRENRRKKETKKQVSGGSCSYAGIVSGKEAVSLERASPEVLESEVIEVLEEEEYEDIIEESTEELEAEKQSSVVHGKAVDTEKERKRKEGLEKLEEFAKAIHDAMKNPQASHRRNQFATSGSGSGSGPKIKVARRTRY</sequence>
<organism evidence="2 3">
    <name type="scientific">Aedes albopictus</name>
    <name type="common">Asian tiger mosquito</name>
    <name type="synonym">Stegomyia albopicta</name>
    <dbReference type="NCBI Taxonomy" id="7160"/>
    <lineage>
        <taxon>Eukaryota</taxon>
        <taxon>Metazoa</taxon>
        <taxon>Ecdysozoa</taxon>
        <taxon>Arthropoda</taxon>
        <taxon>Hexapoda</taxon>
        <taxon>Insecta</taxon>
        <taxon>Pterygota</taxon>
        <taxon>Neoptera</taxon>
        <taxon>Endopterygota</taxon>
        <taxon>Diptera</taxon>
        <taxon>Nematocera</taxon>
        <taxon>Culicoidea</taxon>
        <taxon>Culicidae</taxon>
        <taxon>Culicinae</taxon>
        <taxon>Aedini</taxon>
        <taxon>Aedes</taxon>
        <taxon>Stegomyia</taxon>
    </lineage>
</organism>
<dbReference type="Proteomes" id="UP000069940">
    <property type="component" value="Unassembled WGS sequence"/>
</dbReference>
<evidence type="ECO:0008006" key="4">
    <source>
        <dbReference type="Google" id="ProtNLM"/>
    </source>
</evidence>
<reference evidence="2" key="2">
    <citation type="submission" date="2025-05" db="UniProtKB">
        <authorList>
            <consortium name="EnsemblMetazoa"/>
        </authorList>
    </citation>
    <scope>IDENTIFICATION</scope>
    <source>
        <strain evidence="2">Foshan</strain>
    </source>
</reference>
<dbReference type="RefSeq" id="XP_062715643.1">
    <property type="nucleotide sequence ID" value="XM_062859659.1"/>
</dbReference>
<evidence type="ECO:0000313" key="3">
    <source>
        <dbReference type="Proteomes" id="UP000069940"/>
    </source>
</evidence>
<evidence type="ECO:0000313" key="2">
    <source>
        <dbReference type="EnsemblMetazoa" id="AALFPA23_011020.P15557"/>
    </source>
</evidence>
<feature type="region of interest" description="Disordered" evidence="1">
    <location>
        <begin position="156"/>
        <end position="190"/>
    </location>
</feature>
<reference evidence="3" key="1">
    <citation type="journal article" date="2015" name="Proc. Natl. Acad. Sci. U.S.A.">
        <title>Genome sequence of the Asian Tiger mosquito, Aedes albopictus, reveals insights into its biology, genetics, and evolution.</title>
        <authorList>
            <person name="Chen X.G."/>
            <person name="Jiang X."/>
            <person name="Gu J."/>
            <person name="Xu M."/>
            <person name="Wu Y."/>
            <person name="Deng Y."/>
            <person name="Zhang C."/>
            <person name="Bonizzoni M."/>
            <person name="Dermauw W."/>
            <person name="Vontas J."/>
            <person name="Armbruster P."/>
            <person name="Huang X."/>
            <person name="Yang Y."/>
            <person name="Zhang H."/>
            <person name="He W."/>
            <person name="Peng H."/>
            <person name="Liu Y."/>
            <person name="Wu K."/>
            <person name="Chen J."/>
            <person name="Lirakis M."/>
            <person name="Topalis P."/>
            <person name="Van Leeuwen T."/>
            <person name="Hall A.B."/>
            <person name="Jiang X."/>
            <person name="Thorpe C."/>
            <person name="Mueller R.L."/>
            <person name="Sun C."/>
            <person name="Waterhouse R.M."/>
            <person name="Yan G."/>
            <person name="Tu Z.J."/>
            <person name="Fang X."/>
            <person name="James A.A."/>
        </authorList>
    </citation>
    <scope>NUCLEOTIDE SEQUENCE [LARGE SCALE GENOMIC DNA]</scope>
    <source>
        <strain evidence="3">Foshan</strain>
    </source>
</reference>
<feature type="compositionally biased region" description="Basic and acidic residues" evidence="1">
    <location>
        <begin position="129"/>
        <end position="142"/>
    </location>
</feature>